<evidence type="ECO:0000259" key="6">
    <source>
        <dbReference type="SMART" id="SM00997"/>
    </source>
</evidence>
<keyword evidence="4" id="KW-0520">NAD</keyword>
<gene>
    <name evidence="7" type="ORF">G5C51_13760</name>
</gene>
<dbReference type="EMBL" id="JAAKZV010000048">
    <property type="protein sequence ID" value="NGN64959.1"/>
    <property type="molecule type" value="Genomic_DNA"/>
</dbReference>
<proteinExistence type="inferred from homology"/>
<dbReference type="Gene3D" id="3.40.50.1480">
    <property type="entry name" value="Adenosylhomocysteinase-like"/>
    <property type="match status" value="1"/>
</dbReference>
<evidence type="ECO:0000256" key="1">
    <source>
        <dbReference type="ARBA" id="ARBA00001911"/>
    </source>
</evidence>
<keyword evidence="8" id="KW-1185">Reference proteome</keyword>
<dbReference type="AlphaFoldDB" id="A0A6G4TY79"/>
<dbReference type="InterPro" id="IPR000043">
    <property type="entry name" value="Adenosylhomocysteinase-like"/>
</dbReference>
<dbReference type="Gene3D" id="3.40.50.720">
    <property type="entry name" value="NAD(P)-binding Rossmann-like Domain"/>
    <property type="match status" value="1"/>
</dbReference>
<dbReference type="PANTHER" id="PTHR23420:SF0">
    <property type="entry name" value="ADENOSYLHOMOCYSTEINASE"/>
    <property type="match status" value="1"/>
</dbReference>
<feature type="region of interest" description="Disordered" evidence="5">
    <location>
        <begin position="490"/>
        <end position="523"/>
    </location>
</feature>
<evidence type="ECO:0000256" key="4">
    <source>
        <dbReference type="ARBA" id="ARBA00023027"/>
    </source>
</evidence>
<dbReference type="GO" id="GO:0006730">
    <property type="term" value="P:one-carbon metabolic process"/>
    <property type="evidence" value="ECO:0007669"/>
    <property type="project" value="UniProtKB-KW"/>
</dbReference>
<dbReference type="SUPFAM" id="SSF52283">
    <property type="entry name" value="Formate/glycerate dehydrogenase catalytic domain-like"/>
    <property type="match status" value="1"/>
</dbReference>
<evidence type="ECO:0000256" key="5">
    <source>
        <dbReference type="SAM" id="MobiDB-lite"/>
    </source>
</evidence>
<dbReference type="SUPFAM" id="SSF51735">
    <property type="entry name" value="NAD(P)-binding Rossmann-fold domains"/>
    <property type="match status" value="1"/>
</dbReference>
<organism evidence="7 8">
    <name type="scientific">Streptomyces coryli</name>
    <dbReference type="NCBI Taxonomy" id="1128680"/>
    <lineage>
        <taxon>Bacteria</taxon>
        <taxon>Bacillati</taxon>
        <taxon>Actinomycetota</taxon>
        <taxon>Actinomycetes</taxon>
        <taxon>Kitasatosporales</taxon>
        <taxon>Streptomycetaceae</taxon>
        <taxon>Streptomyces</taxon>
    </lineage>
</organism>
<accession>A0A6G4TY79</accession>
<feature type="domain" description="S-adenosyl-L-homocysteine hydrolase NAD binding" evidence="6">
    <location>
        <begin position="271"/>
        <end position="436"/>
    </location>
</feature>
<dbReference type="InterPro" id="IPR042172">
    <property type="entry name" value="Adenosylhomocyst_ase-like_sf"/>
</dbReference>
<protein>
    <recommendedName>
        <fullName evidence="6">S-adenosyl-L-homocysteine hydrolase NAD binding domain-containing protein</fullName>
    </recommendedName>
</protein>
<dbReference type="InterPro" id="IPR015878">
    <property type="entry name" value="Ado_hCys_hydrolase_NAD-bd"/>
</dbReference>
<dbReference type="GO" id="GO:0005829">
    <property type="term" value="C:cytosol"/>
    <property type="evidence" value="ECO:0007669"/>
    <property type="project" value="TreeGrafter"/>
</dbReference>
<dbReference type="GO" id="GO:0004013">
    <property type="term" value="F:adenosylhomocysteinase activity"/>
    <property type="evidence" value="ECO:0007669"/>
    <property type="project" value="TreeGrafter"/>
</dbReference>
<dbReference type="PANTHER" id="PTHR23420">
    <property type="entry name" value="ADENOSYLHOMOCYSTEINASE"/>
    <property type="match status" value="1"/>
</dbReference>
<keyword evidence="3" id="KW-0554">One-carbon metabolism</keyword>
<evidence type="ECO:0000256" key="3">
    <source>
        <dbReference type="ARBA" id="ARBA00022563"/>
    </source>
</evidence>
<comment type="similarity">
    <text evidence="2">Belongs to the adenosylhomocysteinase family.</text>
</comment>
<dbReference type="GO" id="GO:0033353">
    <property type="term" value="P:S-adenosylmethionine cycle"/>
    <property type="evidence" value="ECO:0007669"/>
    <property type="project" value="TreeGrafter"/>
</dbReference>
<dbReference type="Proteomes" id="UP000481583">
    <property type="component" value="Unassembled WGS sequence"/>
</dbReference>
<feature type="compositionally biased region" description="Low complexity" evidence="5">
    <location>
        <begin position="499"/>
        <end position="514"/>
    </location>
</feature>
<dbReference type="InterPro" id="IPR036291">
    <property type="entry name" value="NAD(P)-bd_dom_sf"/>
</dbReference>
<sequence>MSTHVDVRCAPEDAAGLLRAAAARIERAAGFAQPPAAAPEGLRLRLPGGLPALLSVTAELRAERRAPDAYRLALQTAPPAEPADPMLQRVALALHQQPFTDAESAQIRDELPLMNEVTLPLRGTRPLAGTAPIVTGHFLNDLVHLVDCLIEAGARPDAITVLRKDYAYRLRHRVEGHLLAQGIRVEPVDRAATAVAEHGLRAAAAGLRPLALDDGGYVLPALLDNHRDQLANWAGVVEQTMSGIYKLERFGSDLPVPLFSVAQSRLKGTLESYWIADNVVEAALSMLPPMILEGHPVLVIGYGQVGTQIARRLRARQLNVAVYDIDVVRLIAAHQEGFFTANTLDTILWDHEPLLIFGTTGRGCMSTGSYQRLARDCYLASCTSRDVEFDLPALRKLAVDVRRQPADGTLSCTLPQGVTAHVLAEGRPVNFHERDSITNQRADLVFAGMLLGAATLAAGDPRFGPGIRRAAADMVLEDARILDRHYELHGPRAQSGAPADDTATRRAMAAQMRQEWSAARNPG</sequence>
<comment type="cofactor">
    <cofactor evidence="1">
        <name>NAD(+)</name>
        <dbReference type="ChEBI" id="CHEBI:57540"/>
    </cofactor>
</comment>
<evidence type="ECO:0000313" key="7">
    <source>
        <dbReference type="EMBL" id="NGN64959.1"/>
    </source>
</evidence>
<dbReference type="RefSeq" id="WP_165236936.1">
    <property type="nucleotide sequence ID" value="NZ_JAAKZV010000048.1"/>
</dbReference>
<dbReference type="SMART" id="SM00997">
    <property type="entry name" value="AdoHcyase_NAD"/>
    <property type="match status" value="1"/>
</dbReference>
<name>A0A6G4TY79_9ACTN</name>
<reference evidence="7 8" key="1">
    <citation type="submission" date="2020-02" db="EMBL/GenBank/DDBJ databases">
        <title>Whole-genome analyses of novel actinobacteria.</title>
        <authorList>
            <person name="Sahin N."/>
        </authorList>
    </citation>
    <scope>NUCLEOTIDE SEQUENCE [LARGE SCALE GENOMIC DNA]</scope>
    <source>
        <strain evidence="7 8">A7024</strain>
    </source>
</reference>
<dbReference type="Pfam" id="PF00670">
    <property type="entry name" value="AdoHcyase_NAD"/>
    <property type="match status" value="1"/>
</dbReference>
<comment type="caution">
    <text evidence="7">The sequence shown here is derived from an EMBL/GenBank/DDBJ whole genome shotgun (WGS) entry which is preliminary data.</text>
</comment>
<evidence type="ECO:0000256" key="2">
    <source>
        <dbReference type="ARBA" id="ARBA00007122"/>
    </source>
</evidence>
<evidence type="ECO:0000313" key="8">
    <source>
        <dbReference type="Proteomes" id="UP000481583"/>
    </source>
</evidence>